<evidence type="ECO:0008006" key="8">
    <source>
        <dbReference type="Google" id="ProtNLM"/>
    </source>
</evidence>
<evidence type="ECO:0000259" key="4">
    <source>
        <dbReference type="PROSITE" id="PS51513"/>
    </source>
</evidence>
<evidence type="ECO:0000259" key="5">
    <source>
        <dbReference type="PROSITE" id="PS52002"/>
    </source>
</evidence>
<gene>
    <name evidence="6" type="ORF">M422DRAFT_51910</name>
</gene>
<feature type="region of interest" description="Disordered" evidence="2">
    <location>
        <begin position="229"/>
        <end position="361"/>
    </location>
</feature>
<dbReference type="SUPFAM" id="SSF50182">
    <property type="entry name" value="Sm-like ribonucleoproteins"/>
    <property type="match status" value="1"/>
</dbReference>
<sequence length="361" mass="38256">MASFIGKTISLISQSDIRYRGILHSIDASQATIQLSNVYSMGTETRRPPAEYIPPQPTPYEFILFRAKEVKDLSVDSEPLPSAPAANVHNDPAIIGVSQGAPTGQSYNAFPSAYPNGSAPPAAPTASAPASVPVTAQQEQTPSTPSQHQGKRRDTNGRQNIPNPIRSATASLENVERAMGDLRVSEAARNGRQGSEIQAGNIQVPAADFDFASSNAKFDKSAMVKPVVAESDSDSDTDSDVTNPEDVEAKEKKEREKKEKEEQKGAYNPKRSFFDELTPNTMGGPRGGATGGRGGSGSGRGRGRGRSRREEEAQRNLMTFGEATPPPHANGFTGRRGGRRGGGGGGNYNPHGGVTTGGRPR</sequence>
<feature type="domain" description="Sm" evidence="5">
    <location>
        <begin position="1"/>
        <end position="79"/>
    </location>
</feature>
<evidence type="ECO:0000256" key="1">
    <source>
        <dbReference type="PROSITE-ProRule" id="PRU00846"/>
    </source>
</evidence>
<feature type="compositionally biased region" description="Low complexity" evidence="2">
    <location>
        <begin position="124"/>
        <end position="136"/>
    </location>
</feature>
<reference evidence="6 7" key="1">
    <citation type="submission" date="2014-06" db="EMBL/GenBank/DDBJ databases">
        <title>Evolutionary Origins and Diversification of the Mycorrhizal Mutualists.</title>
        <authorList>
            <consortium name="DOE Joint Genome Institute"/>
            <consortium name="Mycorrhizal Genomics Consortium"/>
            <person name="Kohler A."/>
            <person name="Kuo A."/>
            <person name="Nagy L.G."/>
            <person name="Floudas D."/>
            <person name="Copeland A."/>
            <person name="Barry K.W."/>
            <person name="Cichocki N."/>
            <person name="Veneault-Fourrey C."/>
            <person name="LaButti K."/>
            <person name="Lindquist E.A."/>
            <person name="Lipzen A."/>
            <person name="Lundell T."/>
            <person name="Morin E."/>
            <person name="Murat C."/>
            <person name="Riley R."/>
            <person name="Ohm R."/>
            <person name="Sun H."/>
            <person name="Tunlid A."/>
            <person name="Henrissat B."/>
            <person name="Grigoriev I.V."/>
            <person name="Hibbett D.S."/>
            <person name="Martin F."/>
        </authorList>
    </citation>
    <scope>NUCLEOTIDE SEQUENCE [LARGE SCALE GENOMIC DNA]</scope>
    <source>
        <strain evidence="6 7">SS14</strain>
    </source>
</reference>
<evidence type="ECO:0000313" key="7">
    <source>
        <dbReference type="Proteomes" id="UP000054279"/>
    </source>
</evidence>
<dbReference type="InterPro" id="IPR025761">
    <property type="entry name" value="FFD_box"/>
</dbReference>
<dbReference type="OrthoDB" id="21539at2759"/>
<dbReference type="Pfam" id="PF12701">
    <property type="entry name" value="LSM14"/>
    <property type="match status" value="1"/>
</dbReference>
<name>A0A0C9TWB8_SPHS4</name>
<dbReference type="Proteomes" id="UP000054279">
    <property type="component" value="Unassembled WGS sequence"/>
</dbReference>
<dbReference type="PANTHER" id="PTHR13586">
    <property type="entry name" value="SCD6 PROTEIN-RELATED"/>
    <property type="match status" value="1"/>
</dbReference>
<dbReference type="PROSITE" id="PS52002">
    <property type="entry name" value="SM"/>
    <property type="match status" value="1"/>
</dbReference>
<dbReference type="GO" id="GO:0003723">
    <property type="term" value="F:RNA binding"/>
    <property type="evidence" value="ECO:0007669"/>
    <property type="project" value="InterPro"/>
</dbReference>
<dbReference type="InterPro" id="IPR047575">
    <property type="entry name" value="Sm"/>
</dbReference>
<dbReference type="PROSITE" id="PS51513">
    <property type="entry name" value="FFD"/>
    <property type="match status" value="1"/>
</dbReference>
<dbReference type="PROSITE" id="PS51512">
    <property type="entry name" value="DFDF"/>
    <property type="match status" value="1"/>
</dbReference>
<feature type="compositionally biased region" description="Polar residues" evidence="2">
    <location>
        <begin position="157"/>
        <end position="171"/>
    </location>
</feature>
<accession>A0A0C9TWB8</accession>
<dbReference type="InterPro" id="IPR019050">
    <property type="entry name" value="FDF_dom"/>
</dbReference>
<evidence type="ECO:0000259" key="3">
    <source>
        <dbReference type="PROSITE" id="PS51512"/>
    </source>
</evidence>
<feature type="compositionally biased region" description="Acidic residues" evidence="2">
    <location>
        <begin position="231"/>
        <end position="246"/>
    </location>
</feature>
<dbReference type="AlphaFoldDB" id="A0A0C9TWB8"/>
<dbReference type="CDD" id="cd01736">
    <property type="entry name" value="LSm14_N"/>
    <property type="match status" value="1"/>
</dbReference>
<feature type="compositionally biased region" description="Basic and acidic residues" evidence="2">
    <location>
        <begin position="247"/>
        <end position="264"/>
    </location>
</feature>
<feature type="region of interest" description="Disordered" evidence="2">
    <location>
        <begin position="108"/>
        <end position="171"/>
    </location>
</feature>
<dbReference type="PANTHER" id="PTHR13586:SF0">
    <property type="entry name" value="TRAILER HITCH, ISOFORM H"/>
    <property type="match status" value="1"/>
</dbReference>
<keyword evidence="7" id="KW-1185">Reference proteome</keyword>
<proteinExistence type="predicted"/>
<feature type="domain" description="FFD box profile" evidence="4">
    <location>
        <begin position="265"/>
        <end position="281"/>
    </location>
</feature>
<feature type="domain" description="DFDF" evidence="3">
    <location>
        <begin position="197"/>
        <end position="233"/>
    </location>
</feature>
<organism evidence="6 7">
    <name type="scientific">Sphaerobolus stellatus (strain SS14)</name>
    <dbReference type="NCBI Taxonomy" id="990650"/>
    <lineage>
        <taxon>Eukaryota</taxon>
        <taxon>Fungi</taxon>
        <taxon>Dikarya</taxon>
        <taxon>Basidiomycota</taxon>
        <taxon>Agaricomycotina</taxon>
        <taxon>Agaricomycetes</taxon>
        <taxon>Phallomycetidae</taxon>
        <taxon>Geastrales</taxon>
        <taxon>Sphaerobolaceae</taxon>
        <taxon>Sphaerobolus</taxon>
    </lineage>
</organism>
<protein>
    <recommendedName>
        <fullName evidence="8">DFDF domain-containing protein</fullName>
    </recommendedName>
</protein>
<dbReference type="InterPro" id="IPR025762">
    <property type="entry name" value="DFDF"/>
</dbReference>
<feature type="short sequence motif" description="FFD box" evidence="1">
    <location>
        <begin position="265"/>
        <end position="281"/>
    </location>
</feature>
<evidence type="ECO:0000256" key="2">
    <source>
        <dbReference type="SAM" id="MobiDB-lite"/>
    </source>
</evidence>
<dbReference type="InterPro" id="IPR010920">
    <property type="entry name" value="LSM_dom_sf"/>
</dbReference>
<dbReference type="InterPro" id="IPR025609">
    <property type="entry name" value="Lsm14-like_N"/>
</dbReference>
<evidence type="ECO:0000313" key="6">
    <source>
        <dbReference type="EMBL" id="KIJ34678.1"/>
    </source>
</evidence>
<dbReference type="HOGENOM" id="CLU_047850_0_0_1"/>
<dbReference type="Pfam" id="PF09532">
    <property type="entry name" value="FDF"/>
    <property type="match status" value="1"/>
</dbReference>
<dbReference type="EMBL" id="KN837197">
    <property type="protein sequence ID" value="KIJ34678.1"/>
    <property type="molecule type" value="Genomic_DNA"/>
</dbReference>
<dbReference type="SMART" id="SM01271">
    <property type="entry name" value="LSM14"/>
    <property type="match status" value="1"/>
</dbReference>
<dbReference type="SMART" id="SM01199">
    <property type="entry name" value="FDF"/>
    <property type="match status" value="1"/>
</dbReference>
<feature type="compositionally biased region" description="Polar residues" evidence="2">
    <location>
        <begin position="137"/>
        <end position="148"/>
    </location>
</feature>
<dbReference type="Gene3D" id="2.30.30.100">
    <property type="match status" value="1"/>
</dbReference>
<feature type="compositionally biased region" description="Gly residues" evidence="2">
    <location>
        <begin position="284"/>
        <end position="300"/>
    </location>
</feature>